<dbReference type="OrthoDB" id="9807719at2"/>
<proteinExistence type="inferred from homology"/>
<dbReference type="PANTHER" id="PTHR30026:SF20">
    <property type="entry name" value="OUTER MEMBRANE PROTEIN TOLC"/>
    <property type="match status" value="1"/>
</dbReference>
<evidence type="ECO:0000256" key="4">
    <source>
        <dbReference type="ARBA" id="ARBA00022452"/>
    </source>
</evidence>
<dbReference type="EMBL" id="RAPN01000001">
    <property type="protein sequence ID" value="RKD90357.1"/>
    <property type="molecule type" value="Genomic_DNA"/>
</dbReference>
<evidence type="ECO:0000256" key="3">
    <source>
        <dbReference type="ARBA" id="ARBA00022448"/>
    </source>
</evidence>
<comment type="subcellular location">
    <subcellularLocation>
        <location evidence="1">Cell outer membrane</location>
    </subcellularLocation>
</comment>
<keyword evidence="5" id="KW-0812">Transmembrane</keyword>
<keyword evidence="7" id="KW-0998">Cell outer membrane</keyword>
<accession>A0A419W4I0</accession>
<dbReference type="RefSeq" id="WP_120271768.1">
    <property type="nucleotide sequence ID" value="NZ_RAPN01000001.1"/>
</dbReference>
<feature type="chain" id="PRO_5019451096" evidence="9">
    <location>
        <begin position="24"/>
        <end position="449"/>
    </location>
</feature>
<dbReference type="InterPro" id="IPR051906">
    <property type="entry name" value="TolC-like"/>
</dbReference>
<dbReference type="GO" id="GO:0015288">
    <property type="term" value="F:porin activity"/>
    <property type="evidence" value="ECO:0007669"/>
    <property type="project" value="TreeGrafter"/>
</dbReference>
<dbReference type="AlphaFoldDB" id="A0A419W4I0"/>
<dbReference type="GO" id="GO:1990281">
    <property type="term" value="C:efflux pump complex"/>
    <property type="evidence" value="ECO:0007669"/>
    <property type="project" value="TreeGrafter"/>
</dbReference>
<comment type="similarity">
    <text evidence="2">Belongs to the outer membrane factor (OMF) (TC 1.B.17) family.</text>
</comment>
<evidence type="ECO:0000313" key="11">
    <source>
        <dbReference type="Proteomes" id="UP000283387"/>
    </source>
</evidence>
<dbReference type="GO" id="GO:0015562">
    <property type="term" value="F:efflux transmembrane transporter activity"/>
    <property type="evidence" value="ECO:0007669"/>
    <property type="project" value="InterPro"/>
</dbReference>
<dbReference type="Gene3D" id="1.20.1600.10">
    <property type="entry name" value="Outer membrane efflux proteins (OEP)"/>
    <property type="match status" value="1"/>
</dbReference>
<keyword evidence="8" id="KW-0175">Coiled coil</keyword>
<dbReference type="Proteomes" id="UP000283387">
    <property type="component" value="Unassembled WGS sequence"/>
</dbReference>
<evidence type="ECO:0000256" key="6">
    <source>
        <dbReference type="ARBA" id="ARBA00023136"/>
    </source>
</evidence>
<gene>
    <name evidence="10" type="ORF">BC643_0694</name>
</gene>
<protein>
    <submittedName>
        <fullName evidence="10">Outer membrane protein TolC</fullName>
    </submittedName>
</protein>
<reference evidence="10 11" key="1">
    <citation type="submission" date="2018-09" db="EMBL/GenBank/DDBJ databases">
        <title>Genomic Encyclopedia of Archaeal and Bacterial Type Strains, Phase II (KMG-II): from individual species to whole genera.</title>
        <authorList>
            <person name="Goeker M."/>
        </authorList>
    </citation>
    <scope>NUCLEOTIDE SEQUENCE [LARGE SCALE GENOMIC DNA]</scope>
    <source>
        <strain evidence="10 11">DSM 27148</strain>
    </source>
</reference>
<evidence type="ECO:0000256" key="5">
    <source>
        <dbReference type="ARBA" id="ARBA00022692"/>
    </source>
</evidence>
<evidence type="ECO:0000256" key="7">
    <source>
        <dbReference type="ARBA" id="ARBA00023237"/>
    </source>
</evidence>
<sequence length="449" mass="50085">MIRLITGSLLAVAILGGAANAKAQNVISIKECKLKALEHNQAVKAKRAAYNSSEAEVKLTKSAMLPTVDFDATYLYQNDPMQMHIPGFELPTTSGEASGVYSPESTTNLQYHNTYNANVGFSLPLYLGGKLSETRKIAEHANAIAQSDLALSQTDVLLNVEQQYWTLVSLIEAEKVNQSSIQFLADVVTDMQNRFEAGVVTKNEVLKAKVELNNAKLNEITITNNIQLAKMAMNQSIGAPIDEPLNPADTTVEVAWDFDYFDFQEGQLEKRQEISILSRQQAIAQSEKTIVQSDYLPQVASFANYFYQNPDHLAQKEGEFSWTAGVSVTIPVFHWGERKQKKTISEMAIESAAYNLDQTREMLTLEVHQSIFRVKESITKLDFTEDALEQANENLTLENNRLKEEIATTTDLLNAQMQWQRAQADYISAKANVKICEALYLKAIGELNP</sequence>
<keyword evidence="11" id="KW-1185">Reference proteome</keyword>
<comment type="caution">
    <text evidence="10">The sequence shown here is derived from an EMBL/GenBank/DDBJ whole genome shotgun (WGS) entry which is preliminary data.</text>
</comment>
<dbReference type="PANTHER" id="PTHR30026">
    <property type="entry name" value="OUTER MEMBRANE PROTEIN TOLC"/>
    <property type="match status" value="1"/>
</dbReference>
<evidence type="ECO:0000256" key="9">
    <source>
        <dbReference type="SAM" id="SignalP"/>
    </source>
</evidence>
<keyword evidence="3" id="KW-0813">Transport</keyword>
<name>A0A419W4I0_9BACT</name>
<feature type="coiled-coil region" evidence="8">
    <location>
        <begin position="374"/>
        <end position="412"/>
    </location>
</feature>
<feature type="signal peptide" evidence="9">
    <location>
        <begin position="1"/>
        <end position="23"/>
    </location>
</feature>
<evidence type="ECO:0000256" key="2">
    <source>
        <dbReference type="ARBA" id="ARBA00007613"/>
    </source>
</evidence>
<evidence type="ECO:0000256" key="8">
    <source>
        <dbReference type="SAM" id="Coils"/>
    </source>
</evidence>
<keyword evidence="4" id="KW-1134">Transmembrane beta strand</keyword>
<evidence type="ECO:0000256" key="1">
    <source>
        <dbReference type="ARBA" id="ARBA00004442"/>
    </source>
</evidence>
<dbReference type="SUPFAM" id="SSF56954">
    <property type="entry name" value="Outer membrane efflux proteins (OEP)"/>
    <property type="match status" value="1"/>
</dbReference>
<dbReference type="Pfam" id="PF02321">
    <property type="entry name" value="OEP"/>
    <property type="match status" value="2"/>
</dbReference>
<organism evidence="10 11">
    <name type="scientific">Mangrovibacterium diazotrophicum</name>
    <dbReference type="NCBI Taxonomy" id="1261403"/>
    <lineage>
        <taxon>Bacteria</taxon>
        <taxon>Pseudomonadati</taxon>
        <taxon>Bacteroidota</taxon>
        <taxon>Bacteroidia</taxon>
        <taxon>Marinilabiliales</taxon>
        <taxon>Prolixibacteraceae</taxon>
        <taxon>Mangrovibacterium</taxon>
    </lineage>
</organism>
<dbReference type="GO" id="GO:0009279">
    <property type="term" value="C:cell outer membrane"/>
    <property type="evidence" value="ECO:0007669"/>
    <property type="project" value="UniProtKB-SubCell"/>
</dbReference>
<dbReference type="InterPro" id="IPR003423">
    <property type="entry name" value="OMP_efflux"/>
</dbReference>
<keyword evidence="6" id="KW-0472">Membrane</keyword>
<keyword evidence="9" id="KW-0732">Signal</keyword>
<evidence type="ECO:0000313" key="10">
    <source>
        <dbReference type="EMBL" id="RKD90357.1"/>
    </source>
</evidence>